<accession>A0AC34PYM6</accession>
<sequence>MSFPEFLKKNTPKGRVFHLVFHPMILENQELAIKSIGGLKNFARTVQDRRSLLLKLQPDNEYHAGIYSDKPKGGKTCVHVVFKFQKNKRTGAVRVQCLGVAKNNFTFSSMADFQYLPITKMPTNDNCYQDLVPRIVPQNLTDALCWWDRPIVDDNLPFFLPPFSYSRYTKAINRLMTPEELSANADVNEMLAENRRAERKTFTLICSGDDEFPKEPTAETISEADQRCRSQHPHDLVNNLFERRAMWTRPAILAETGLDDALLKSLLPKYAFYIISGPFGRCWCKYGYDPRKDPTAKAYQTVAVSFRLNERIPERVRLKIAARMSSNQTATFFNSVKDKMEYRFIAGSLPHARQMWYCIIDVKLAVAEQVLQTDFLPIIPACHENTGWLPLEIVETVREAIKADVAQTMAVLRESQPDDFSEDLQYYEEGGIEDIF</sequence>
<name>A0AC34PYM6_9BILA</name>
<evidence type="ECO:0000313" key="2">
    <source>
        <dbReference type="WBParaSite" id="JU765_v2.g11269.t1"/>
    </source>
</evidence>
<reference evidence="2" key="1">
    <citation type="submission" date="2022-11" db="UniProtKB">
        <authorList>
            <consortium name="WormBaseParasite"/>
        </authorList>
    </citation>
    <scope>IDENTIFICATION</scope>
</reference>
<dbReference type="WBParaSite" id="JU765_v2.g11269.t1">
    <property type="protein sequence ID" value="JU765_v2.g11269.t1"/>
    <property type="gene ID" value="JU765_v2.g11269"/>
</dbReference>
<proteinExistence type="predicted"/>
<evidence type="ECO:0000313" key="1">
    <source>
        <dbReference type="Proteomes" id="UP000887576"/>
    </source>
</evidence>
<dbReference type="Proteomes" id="UP000887576">
    <property type="component" value="Unplaced"/>
</dbReference>
<organism evidence="1 2">
    <name type="scientific">Panagrolaimus sp. JU765</name>
    <dbReference type="NCBI Taxonomy" id="591449"/>
    <lineage>
        <taxon>Eukaryota</taxon>
        <taxon>Metazoa</taxon>
        <taxon>Ecdysozoa</taxon>
        <taxon>Nematoda</taxon>
        <taxon>Chromadorea</taxon>
        <taxon>Rhabditida</taxon>
        <taxon>Tylenchina</taxon>
        <taxon>Panagrolaimomorpha</taxon>
        <taxon>Panagrolaimoidea</taxon>
        <taxon>Panagrolaimidae</taxon>
        <taxon>Panagrolaimus</taxon>
    </lineage>
</organism>
<protein>
    <submittedName>
        <fullName evidence="2">General transcription factor 3C polypeptide 5</fullName>
    </submittedName>
</protein>